<keyword evidence="2" id="KW-1185">Reference proteome</keyword>
<dbReference type="STRING" id="927083.DB32_007712"/>
<sequence length="162" mass="18080">MRMAIATSELVTALRTTAARLEDGATYQWTHMGACNCGHLAQTLTRIDRAELHRLALQRAGDWGDQSIEHCATSGLPIDDVITTMLDAGMELRDIGELERLSAPDVLARIPLEERPLDRRDRAHVVKYMRAWAEMLEERLEPTSGVHEIARPVATNALRRAG</sequence>
<organism evidence="1 2">
    <name type="scientific">Sandaracinus amylolyticus</name>
    <dbReference type="NCBI Taxonomy" id="927083"/>
    <lineage>
        <taxon>Bacteria</taxon>
        <taxon>Pseudomonadati</taxon>
        <taxon>Myxococcota</taxon>
        <taxon>Polyangia</taxon>
        <taxon>Polyangiales</taxon>
        <taxon>Sandaracinaceae</taxon>
        <taxon>Sandaracinus</taxon>
    </lineage>
</organism>
<dbReference type="EMBL" id="CP011125">
    <property type="protein sequence ID" value="AKF10563.1"/>
    <property type="molecule type" value="Genomic_DNA"/>
</dbReference>
<dbReference type="AlphaFoldDB" id="A0A0F6YLN8"/>
<dbReference type="Proteomes" id="UP000034883">
    <property type="component" value="Chromosome"/>
</dbReference>
<protein>
    <submittedName>
        <fullName evidence="1">Uncharacterized protein</fullName>
    </submittedName>
</protein>
<gene>
    <name evidence="1" type="ORF">DB32_007712</name>
</gene>
<dbReference type="KEGG" id="samy:DB32_007712"/>
<evidence type="ECO:0000313" key="2">
    <source>
        <dbReference type="Proteomes" id="UP000034883"/>
    </source>
</evidence>
<accession>A0A0F6YLN8</accession>
<proteinExistence type="predicted"/>
<name>A0A0F6YLN8_9BACT</name>
<reference evidence="1 2" key="1">
    <citation type="submission" date="2015-03" db="EMBL/GenBank/DDBJ databases">
        <title>Genome assembly of Sandaracinus amylolyticus DSM 53668.</title>
        <authorList>
            <person name="Sharma G."/>
            <person name="Subramanian S."/>
        </authorList>
    </citation>
    <scope>NUCLEOTIDE SEQUENCE [LARGE SCALE GENOMIC DNA]</scope>
    <source>
        <strain evidence="1 2">DSM 53668</strain>
    </source>
</reference>
<evidence type="ECO:0000313" key="1">
    <source>
        <dbReference type="EMBL" id="AKF10563.1"/>
    </source>
</evidence>